<evidence type="ECO:0000256" key="5">
    <source>
        <dbReference type="ARBA" id="ARBA00022448"/>
    </source>
</evidence>
<comment type="function">
    <text evidence="1">Part of the ABC transporter complex LptBFG involved in the translocation of lipopolysaccharide (LPS) from the inner membrane to the outer membrane.</text>
</comment>
<proteinExistence type="inferred from homology"/>
<keyword evidence="6" id="KW-1003">Cell membrane</keyword>
<dbReference type="EMBL" id="JAKIKU010000001">
    <property type="protein sequence ID" value="MCL1043923.1"/>
    <property type="molecule type" value="Genomic_DNA"/>
</dbReference>
<keyword evidence="7" id="KW-0997">Cell inner membrane</keyword>
<dbReference type="Proteomes" id="UP001202134">
    <property type="component" value="Unassembled WGS sequence"/>
</dbReference>
<organism evidence="13 14">
    <name type="scientific">Shewanella electrodiphila</name>
    <dbReference type="NCBI Taxonomy" id="934143"/>
    <lineage>
        <taxon>Bacteria</taxon>
        <taxon>Pseudomonadati</taxon>
        <taxon>Pseudomonadota</taxon>
        <taxon>Gammaproteobacteria</taxon>
        <taxon>Alteromonadales</taxon>
        <taxon>Shewanellaceae</taxon>
        <taxon>Shewanella</taxon>
    </lineage>
</organism>
<gene>
    <name evidence="13" type="primary">lptF</name>
    <name evidence="13" type="ORF">L2737_01065</name>
</gene>
<dbReference type="PANTHER" id="PTHR33529:SF7">
    <property type="entry name" value="LIPOPOLYSACCHARIDE EXPORT SYSTEM PERMEASE PROTEIN LPTF"/>
    <property type="match status" value="1"/>
</dbReference>
<evidence type="ECO:0000256" key="8">
    <source>
        <dbReference type="ARBA" id="ARBA00022692"/>
    </source>
</evidence>
<name>A0ABT0KJA1_9GAMM</name>
<dbReference type="NCBIfam" id="TIGR04407">
    <property type="entry name" value="LptF_YjgP"/>
    <property type="match status" value="1"/>
</dbReference>
<feature type="transmembrane region" description="Helical" evidence="12">
    <location>
        <begin position="97"/>
        <end position="120"/>
    </location>
</feature>
<dbReference type="Pfam" id="PF03739">
    <property type="entry name" value="LptF_LptG"/>
    <property type="match status" value="1"/>
</dbReference>
<comment type="subcellular location">
    <subcellularLocation>
        <location evidence="2">Cell inner membrane</location>
        <topology evidence="2">Multi-pass membrane protein</topology>
    </subcellularLocation>
</comment>
<feature type="transmembrane region" description="Helical" evidence="12">
    <location>
        <begin position="12"/>
        <end position="32"/>
    </location>
</feature>
<keyword evidence="10 12" id="KW-0472">Membrane</keyword>
<evidence type="ECO:0000256" key="11">
    <source>
        <dbReference type="ARBA" id="ARBA00026081"/>
    </source>
</evidence>
<dbReference type="PANTHER" id="PTHR33529">
    <property type="entry name" value="SLR0882 PROTEIN-RELATED"/>
    <property type="match status" value="1"/>
</dbReference>
<evidence type="ECO:0000256" key="2">
    <source>
        <dbReference type="ARBA" id="ARBA00004429"/>
    </source>
</evidence>
<keyword evidence="9 12" id="KW-1133">Transmembrane helix</keyword>
<evidence type="ECO:0000256" key="7">
    <source>
        <dbReference type="ARBA" id="ARBA00022519"/>
    </source>
</evidence>
<evidence type="ECO:0000256" key="6">
    <source>
        <dbReference type="ARBA" id="ARBA00022475"/>
    </source>
</evidence>
<sequence>MIVFRYLIVEVLKAQFAILLVLLTIFISQQFVRVLGDASNGEFPATLVLTLLGLNLPQLTVLVLPLSFFLAILLAHGRMYAENEMVVLHGVGISEWYVTRVTLLIAVANLVFTGILSLYVGPWAEEKQNQVLEQAQSEAGLAAIVQGRFQASPNGRAVLFVEKISKSNELQNVFVAQLPDPEDEEGLTNVVVSEQGRVVEDRFGSQQLQLDNGVRYQGSAHHLDYQMIEFGGYRMEIKEQEVDERRRKLSALPVNELLTTPGPEAVAEFQWRLALPLAIPLMTLIAVPLARVNVRQGKFAKMFPAILLYLGYFGLMVAGRKALEDEVIPLALGMWWIHGSALVMGLFLLGKERPNGAKILQVFKRKHKQEAV</sequence>
<evidence type="ECO:0000256" key="9">
    <source>
        <dbReference type="ARBA" id="ARBA00022989"/>
    </source>
</evidence>
<reference evidence="13 14" key="1">
    <citation type="submission" date="2022-01" db="EMBL/GenBank/DDBJ databases">
        <title>Whole genome-based taxonomy of the Shewanellaceae.</title>
        <authorList>
            <person name="Martin-Rodriguez A.J."/>
        </authorList>
    </citation>
    <scope>NUCLEOTIDE SEQUENCE [LARGE SCALE GENOMIC DNA]</scope>
    <source>
        <strain evidence="13 14">DSM 24955</strain>
    </source>
</reference>
<comment type="subunit">
    <text evidence="11">Component of the lipopolysaccharide transport and assembly complex. The LptBFG transporter is composed of two ATP-binding proteins (LptB) and two transmembrane proteins (LptF and LptG).</text>
</comment>
<keyword evidence="14" id="KW-1185">Reference proteome</keyword>
<comment type="caution">
    <text evidence="13">The sequence shown here is derived from an EMBL/GenBank/DDBJ whole genome shotgun (WGS) entry which is preliminary data.</text>
</comment>
<protein>
    <recommendedName>
        <fullName evidence="4">Lipopolysaccharide export system permease protein LptF</fullName>
    </recommendedName>
</protein>
<dbReference type="RefSeq" id="WP_102529776.1">
    <property type="nucleotide sequence ID" value="NZ_JAKIKU010000001.1"/>
</dbReference>
<accession>A0ABT0KJA1</accession>
<feature type="transmembrane region" description="Helical" evidence="12">
    <location>
        <begin position="52"/>
        <end position="76"/>
    </location>
</feature>
<evidence type="ECO:0000256" key="4">
    <source>
        <dbReference type="ARBA" id="ARBA00014213"/>
    </source>
</evidence>
<feature type="transmembrane region" description="Helical" evidence="12">
    <location>
        <begin position="302"/>
        <end position="322"/>
    </location>
</feature>
<feature type="transmembrane region" description="Helical" evidence="12">
    <location>
        <begin position="328"/>
        <end position="349"/>
    </location>
</feature>
<comment type="similarity">
    <text evidence="3">Belongs to the LptF/LptG family.</text>
</comment>
<evidence type="ECO:0000256" key="3">
    <source>
        <dbReference type="ARBA" id="ARBA00007725"/>
    </source>
</evidence>
<evidence type="ECO:0000256" key="12">
    <source>
        <dbReference type="SAM" id="Phobius"/>
    </source>
</evidence>
<dbReference type="InterPro" id="IPR030922">
    <property type="entry name" value="LptF"/>
</dbReference>
<keyword evidence="8 12" id="KW-0812">Transmembrane</keyword>
<evidence type="ECO:0000256" key="1">
    <source>
        <dbReference type="ARBA" id="ARBA00002265"/>
    </source>
</evidence>
<evidence type="ECO:0000256" key="10">
    <source>
        <dbReference type="ARBA" id="ARBA00023136"/>
    </source>
</evidence>
<dbReference type="InterPro" id="IPR005495">
    <property type="entry name" value="LptG/LptF_permease"/>
</dbReference>
<evidence type="ECO:0000313" key="14">
    <source>
        <dbReference type="Proteomes" id="UP001202134"/>
    </source>
</evidence>
<feature type="transmembrane region" description="Helical" evidence="12">
    <location>
        <begin position="269"/>
        <end position="290"/>
    </location>
</feature>
<evidence type="ECO:0000313" key="13">
    <source>
        <dbReference type="EMBL" id="MCL1043923.1"/>
    </source>
</evidence>
<keyword evidence="5" id="KW-0813">Transport</keyword>